<protein>
    <submittedName>
        <fullName evidence="2">Uncharacterized protein</fullName>
    </submittedName>
</protein>
<feature type="region of interest" description="Disordered" evidence="1">
    <location>
        <begin position="1"/>
        <end position="127"/>
    </location>
</feature>
<evidence type="ECO:0000313" key="2">
    <source>
        <dbReference type="EMBL" id="KNZ45711.1"/>
    </source>
</evidence>
<dbReference type="Proteomes" id="UP000037035">
    <property type="component" value="Unassembled WGS sequence"/>
</dbReference>
<feature type="compositionally biased region" description="Polar residues" evidence="1">
    <location>
        <begin position="45"/>
        <end position="66"/>
    </location>
</feature>
<comment type="caution">
    <text evidence="2">The sequence shown here is derived from an EMBL/GenBank/DDBJ whole genome shotgun (WGS) entry which is preliminary data.</text>
</comment>
<dbReference type="EMBL" id="LAVV01013359">
    <property type="protein sequence ID" value="KNZ45711.1"/>
    <property type="molecule type" value="Genomic_DNA"/>
</dbReference>
<feature type="compositionally biased region" description="Polar residues" evidence="1">
    <location>
        <begin position="1"/>
        <end position="17"/>
    </location>
</feature>
<accession>A0A0L6UB12</accession>
<dbReference type="AlphaFoldDB" id="A0A0L6UB12"/>
<dbReference type="VEuPathDB" id="FungiDB:VP01_7879g1"/>
<evidence type="ECO:0000256" key="1">
    <source>
        <dbReference type="SAM" id="MobiDB-lite"/>
    </source>
</evidence>
<organism evidence="2 3">
    <name type="scientific">Puccinia sorghi</name>
    <dbReference type="NCBI Taxonomy" id="27349"/>
    <lineage>
        <taxon>Eukaryota</taxon>
        <taxon>Fungi</taxon>
        <taxon>Dikarya</taxon>
        <taxon>Basidiomycota</taxon>
        <taxon>Pucciniomycotina</taxon>
        <taxon>Pucciniomycetes</taxon>
        <taxon>Pucciniales</taxon>
        <taxon>Pucciniaceae</taxon>
        <taxon>Puccinia</taxon>
    </lineage>
</organism>
<proteinExistence type="predicted"/>
<name>A0A0L6UB12_9BASI</name>
<reference evidence="2 3" key="1">
    <citation type="submission" date="2015-08" db="EMBL/GenBank/DDBJ databases">
        <title>Next Generation Sequencing and Analysis of the Genome of Puccinia sorghi L Schw, the Causal Agent of Maize Common Rust.</title>
        <authorList>
            <person name="Rochi L."/>
            <person name="Burguener G."/>
            <person name="Darino M."/>
            <person name="Turjanski A."/>
            <person name="Kreff E."/>
            <person name="Dieguez M.J."/>
            <person name="Sacco F."/>
        </authorList>
    </citation>
    <scope>NUCLEOTIDE SEQUENCE [LARGE SCALE GENOMIC DNA]</scope>
    <source>
        <strain evidence="2 3">RO10H11247</strain>
    </source>
</reference>
<gene>
    <name evidence="2" type="ORF">VP01_7879g1</name>
</gene>
<feature type="non-terminal residue" evidence="2">
    <location>
        <position position="238"/>
    </location>
</feature>
<keyword evidence="3" id="KW-1185">Reference proteome</keyword>
<dbReference type="OrthoDB" id="10616108at2759"/>
<feature type="compositionally biased region" description="Polar residues" evidence="1">
    <location>
        <begin position="112"/>
        <end position="124"/>
    </location>
</feature>
<evidence type="ECO:0000313" key="3">
    <source>
        <dbReference type="Proteomes" id="UP000037035"/>
    </source>
</evidence>
<sequence>MRIPSEQGSTSSGNLTPPVNDPEALIGARNAERRRLAKTSKKSSSDQTVPKPTLPSSSAKSTTPSELPSPFLSPMQPAELPHTPGAFSNTGGSTPKDGPSTGSPSLPPVPRTNGQSTDNPVTSGSTGGPLLTAWLNLNRRYSASASRPRPLRPQANLLASALPALWMTKLREQLRLLKMGDSESFVAYSTRARTLRTMMNFLREVVSEFKLAEALTFGLTAELKMKVHDFQWLLASPF</sequence>